<keyword evidence="1" id="KW-1133">Transmembrane helix</keyword>
<protein>
    <submittedName>
        <fullName evidence="2">Uncharacterized protein</fullName>
    </submittedName>
</protein>
<proteinExistence type="predicted"/>
<evidence type="ECO:0000256" key="1">
    <source>
        <dbReference type="SAM" id="Phobius"/>
    </source>
</evidence>
<name>A0A9Q1C5T2_HOLLE</name>
<sequence length="141" mass="15420">MAKPRTIGGQNLRLNTEADSAEAYYRRICHVERKSPVVSGEGQRSFKVSGGYVETTPISLTVYLVVCIGGALVVLILIAVTLQVVFMYKLGRHRGRHNRNQGVDNASVAHTHSGDVLVAAGSVQYTNPDNDSYYTHILDDC</sequence>
<dbReference type="Proteomes" id="UP001152320">
    <property type="component" value="Chromosome 7"/>
</dbReference>
<reference evidence="2" key="1">
    <citation type="submission" date="2021-10" db="EMBL/GenBank/DDBJ databases">
        <title>Tropical sea cucumber genome reveals ecological adaptation and Cuvierian tubules defense mechanism.</title>
        <authorList>
            <person name="Chen T."/>
        </authorList>
    </citation>
    <scope>NUCLEOTIDE SEQUENCE</scope>
    <source>
        <strain evidence="2">Nanhai2018</strain>
        <tissue evidence="2">Muscle</tissue>
    </source>
</reference>
<evidence type="ECO:0000313" key="3">
    <source>
        <dbReference type="Proteomes" id="UP001152320"/>
    </source>
</evidence>
<gene>
    <name evidence="2" type="ORF">HOLleu_15866</name>
</gene>
<dbReference type="EMBL" id="JAIZAY010000007">
    <property type="protein sequence ID" value="KAJ8038436.1"/>
    <property type="molecule type" value="Genomic_DNA"/>
</dbReference>
<comment type="caution">
    <text evidence="2">The sequence shown here is derived from an EMBL/GenBank/DDBJ whole genome shotgun (WGS) entry which is preliminary data.</text>
</comment>
<keyword evidence="1" id="KW-0472">Membrane</keyword>
<dbReference type="AlphaFoldDB" id="A0A9Q1C5T2"/>
<organism evidence="2 3">
    <name type="scientific">Holothuria leucospilota</name>
    <name type="common">Black long sea cucumber</name>
    <name type="synonym">Mertensiothuria leucospilota</name>
    <dbReference type="NCBI Taxonomy" id="206669"/>
    <lineage>
        <taxon>Eukaryota</taxon>
        <taxon>Metazoa</taxon>
        <taxon>Echinodermata</taxon>
        <taxon>Eleutherozoa</taxon>
        <taxon>Echinozoa</taxon>
        <taxon>Holothuroidea</taxon>
        <taxon>Aspidochirotacea</taxon>
        <taxon>Aspidochirotida</taxon>
        <taxon>Holothuriidae</taxon>
        <taxon>Holothuria</taxon>
    </lineage>
</organism>
<feature type="transmembrane region" description="Helical" evidence="1">
    <location>
        <begin position="62"/>
        <end position="88"/>
    </location>
</feature>
<keyword evidence="3" id="KW-1185">Reference proteome</keyword>
<accession>A0A9Q1C5T2</accession>
<evidence type="ECO:0000313" key="2">
    <source>
        <dbReference type="EMBL" id="KAJ8038436.1"/>
    </source>
</evidence>
<keyword evidence="1" id="KW-0812">Transmembrane</keyword>